<dbReference type="PROSITE" id="PS00012">
    <property type="entry name" value="PHOSPHOPANTETHEINE"/>
    <property type="match status" value="5"/>
</dbReference>
<dbReference type="GO" id="GO:0008610">
    <property type="term" value="P:lipid biosynthetic process"/>
    <property type="evidence" value="ECO:0007669"/>
    <property type="project" value="UniProtKB-ARBA"/>
</dbReference>
<dbReference type="NCBIfam" id="TIGR01720">
    <property type="entry name" value="NRPS-para261"/>
    <property type="match status" value="3"/>
</dbReference>
<evidence type="ECO:0000256" key="7">
    <source>
        <dbReference type="SAM" id="MobiDB-lite"/>
    </source>
</evidence>
<dbReference type="CDD" id="cd19534">
    <property type="entry name" value="E_NRPS"/>
    <property type="match status" value="3"/>
</dbReference>
<dbReference type="Gene3D" id="3.30.300.30">
    <property type="match status" value="5"/>
</dbReference>
<dbReference type="Gene3D" id="3.40.50.980">
    <property type="match status" value="2"/>
</dbReference>
<dbReference type="RefSeq" id="WP_075126826.1">
    <property type="nucleotide sequence ID" value="NZ_MSIE01000031.1"/>
</dbReference>
<dbReference type="PROSITE" id="PS50075">
    <property type="entry name" value="CARRIER"/>
    <property type="match status" value="5"/>
</dbReference>
<protein>
    <submittedName>
        <fullName evidence="9">Non-ribosomal peptide synthetase</fullName>
    </submittedName>
</protein>
<dbReference type="NCBIfam" id="NF003417">
    <property type="entry name" value="PRK04813.1"/>
    <property type="match status" value="5"/>
</dbReference>
<dbReference type="InterPro" id="IPR020845">
    <property type="entry name" value="AMP-binding_CS"/>
</dbReference>
<dbReference type="InterPro" id="IPR009081">
    <property type="entry name" value="PP-bd_ACP"/>
</dbReference>
<dbReference type="FunFam" id="1.10.1200.10:FF:000016">
    <property type="entry name" value="Non-ribosomal peptide synthase"/>
    <property type="match status" value="1"/>
</dbReference>
<proteinExistence type="inferred from homology"/>
<evidence type="ECO:0000259" key="8">
    <source>
        <dbReference type="PROSITE" id="PS50075"/>
    </source>
</evidence>
<dbReference type="NCBIfam" id="NF004282">
    <property type="entry name" value="PRK05691.1"/>
    <property type="match status" value="9"/>
</dbReference>
<comment type="similarity">
    <text evidence="2">Belongs to the ATP-dependent AMP-binding enzyme family.</text>
</comment>
<sequence length="6449" mass="693773">MTSSRQHRIDSLPEHLRAKLAERLAGRSAPEPTAAITPAPRGGPLPLSSAQQRLWFASEFTPGGTDYNSGVALRLTGELRVPALAAAVAALPRRHESLRTTFDEADGRPVQVVHTDADTELPVRECAEQELAALLDAEFARPFDLHRGPLFRALLVRLAPRDHVLLLTAHHIVVDGWSLRVLLAELAAGYAGATPAAPALQYADYAVWQQDRLAGPAMTGHMDYWRRVLDGADPLDLPTDRPRPAMRSTRGAAHEFTVPGVLASRLTHVASTCDTTLFTTLTAACAVLLARYSGQRDVSLGTVTSGRTRPELDGVVGFFVNTVVLRPAVDQELTFTEFLRGVASDSLEAFSHDEVPFDRLVEAVGAPRDPSRNPLFDVLVTLQNERRGLPAFPGLRVEEVTLRRDTANFDLSFDFTEHTDRVDCLLEYSTDLFDADTVERLARHLVALLDAVTTAPDRPLSTVEWLAGSERETVLETWNDTAHEVPATTYPALFAAQAARTPDRLALVCGDERLTFAELDRRANRLAHRLLAAGAGPERVVAVALPRRAEAVVAQLAVLKAGAVYLAVDPALPERRRAQLVEDSGAVLVVDGPLETDGLPDTPPAHGPRPDNAAYVVYTSGSTGRPKGVQVEHRQLVNLLHNHRADFVAAAGGGPLRVALSAVFSFDTSWEGPVLMADGHELHLLTDEVRLDPEALVDYVVTHRIDFLDLTPSYLRRLLPAGLLTDSRHRPAVLMLGGEALDVPLWRELATLPDTAVYNFYGPTEVTVDALSARVAGERPVIGRPLWNLRAYVLDERLRPVPTGVPGELYLAGAQVARGYLDRPGLTASRFVADPFGPAGTRMYRTGDVVRWLPDGTVQYLGRADDQVKIRGFRIEPGEVEAALLGCAGVGEACVVARGGDGAEGGHRRLVGYVVPAAGQSPTPAGLRAELKRVLPDYLVPAAFVVLERLPLTPSGKVDRRALPAPETGVDVDSAYQAPRGETEERLAALWAEVLGAERVGANDNFFGLGGDSILSIQLVSRARQAGLRFTSRDVFANQTVAELATVVTTAEPAAAAAPAPVGPAPLTPIQSWFFATHGDRQHFTMSLLVELTDEVDHAALRTALAAVVAHHDALRTRFHRDGESWRQEPGDASLDVEAVDLETVDLASVAEVDVAARVASAARAARVALDLAAGRVLRALLFDLGPGRQARLLLVAHHLVVDGVSWRVLTEDLRTAYRQAAAGRPVRLTPVGTDYGTWAHRLAEHVATGGFDDDLPYWTAVPEPAPLPADHDGEATAGTARSLTVRLDRDTTAALLRLAEERYRAHADDVLLTALGRVLGDWTGRDTVAVTLEGHGREDVVGGVDLSRTVGWFTTQYPLTLDLPAGGWDAALKAVKEQVRAVPRRGMSFEALRYLRPGSGLSAPLPPVCVNYHGRWEDDAGEVFRTRHEPTGAEVDPAAPLDFPLEVNGLVQGGELVLAWQYSTARHDEATVRGLAEATTAALREIAEHCAAPGAGGRTPSDFPLARLTQEQVDAIAGDGTDVVDVYPLTPLQAGMLFHSLVDPDSGAYVDQVRLVLDGVPDPEVLAEAFRQTVERNPVLRTSLVWDGVPGDLPEPVQVVHRRVDLPVVHHDLRGRPEHELEELVARDRAERLDPGRAPLTRLVIVRTGEDRVVLLWSTHHVLLDGWSTGQVFAEVCARHAAIGRGVPATVPARRPFRDYLGWLAEQDTEAADAYWRSVLAGFDAPVAVPYDRQPTQAHRTESSASVRAELDPAATSTLRAAAQRAGLTVNTVVQGAWALLLSRWAGTDDVVFGSTVSGRPAELPGVEAMVGMFINTVPTRVAVDPHRAAEPWLRELQAAQSESRRHDFLALTRVQSHADLAPGAALFDSVVVFENYPFEDASTADGLRVAGVHTVDTTNLPLTLSVNLDERVRFELAYDPALLDPATARRATDWLLALVAGIAQDPARPLGELPWLSTADRELVLPPPGHGAFTAGPLFHQVVRHRATLTPDATALVCGASRLTFAELEATASRLAHRLLEQGAGPDRVVGLRLPRSVDFVVAMLGVLKSGAAYLPMDPGLPADRVEFILADARPVLVLDELGDLSGYPAQDPGVPVRPEHAAYVIYTSGSTGRPKGVVVDHANLAALHHDHRHDLIDTLPTPQRFALTAAFSFDTSLEGPLFLAEGHELHVIDEELRLDPPALVEYFRRNRITAVDLTPTYATQLMAAGLADAGVGLIMIGGEAATDTLWRALAERPDLTAINYYGPTEVTVDATVRVVTPGSRPLIGAPMSTVRGYVLDPELRPVPVGVPGELYLAGPQVARGYLNRPGLTASRFVADPFGAPGTRMYRTGDRVRWTDEGDLDYLGRADDQVKIRGHRVEPGEVAAVLRDLPGVRDAAVVARDDGTGVRLVAYLVGTTEDPRTALAGVLPDYLVPAAFVTLDELPLTTSGKLDRRALPAPDLRAEADTFVAPRSEAERVVAATWTDVLGVERVGAHDNFFALGGDSILSIRVVSRLRAAFGTQISPRAVFEHPTVAALAAAVPGGDTAPIPAAAGTGPAPMSFAQQRLWFLDQFEENGTEYVSPTTLRLTGDLDVEALTAALTGLVARHESLRTTFDEVDGRGVQVVHDPTPANLVLVDLAGDPARLDEMLAAECARPFDLRTGPLLRTTLVRLAPREHVLVLALHHIVTDGWSTSVLTEDLAALYRGAEPAPVPLRYRDFAAWQREWAAGQDAARSLDHWRDALAGVEPLDLPTDRPRPAVRTSAGAVHRFTLPAAETAALVELGRRRDSTLFMTLLAACQVLLARYSGQQDIAVGTVTAGRDRAELDRLVGFFVNTVVVRETVEEAESFAELLARVRATVLAAFAHQDVPFERVVDALAPERDPSRNPLFDVMVLLQNTPEELPDLPGLEVTEVTAPVVTSTHDLTFEFQQSGDELLAGIEYNPDLFDADTVDRLGHHLRVLLAAVATAPDRPLSAVDLTDAAERDLVLQTWQGGDLTRQLPALPRVFAAQAASTPHAVAVVCGSDSRTFAQVDAEANRLARWLLARGAGPERLVALRLPRSVDFVVAMLGVLRSGAGYVPIDPGLPADRVAFLLADTDPVVVLDEIPDTGDLPATDPGVVPHPAHRAYVIHTSGSTGVPKGVEVDHANLAALYHDHLVDLIAPLRGRQRFAVTASFSFDTSLEGLLFLAAGHELHVIDEDLRLDPPALVDYLREAGITAVDLTPSYATQLMAAGLADSGVELVTFGGEAAGEALWRELAERPDLTAINYYGPTEVTVDATVRRVTPGSRPLIGRPLRTVRAYVLDGELRPVPVGVPGELYLAGPQVARGYLGRPGLTARRFLADPFGAPGTRMYRTGDRVRWTVDGDLDYLGRADDQVKIRGHRVEPGEVAAALLAHPDVREAVVVPRAAGDHLRLVGYVVGGDPAELTEHLRATLPDYLVPAALVPLAALPTTPNGKVDHRALPEPPAPAEAGFVEPTPGTAGELAAIWASALGVARVGAHDNFFALGGDSILSMQVVSAAREAGIRFTAKDIFLRQTVADLALVATRETTRAQPTDQAGPAPLTPIQRWFLDTHPPEHRDHYAMSMTVGLSPDVDVERLRRALAALVDQHPALRTRFTDSTQEPGAGGDVLTVEEAAEEERDRIARAAQASLRPARGEVLRAVLFAGADPVLFLTAHHLVVDAVSWRVLLADLERAYADPSALGPRTVSFGQWARLLGEHVRSGGFDADLPHWRAVPAAPPLPLDRPDGDNTIATARTVSTVLSAEETDALLRRVPEAYRTQVNDVLLAAIGRALAEWTGGPRVLLTLEGHGREDVLDGLDTSRTVGWFTSQFPVALEVPEADWGTTLKSVKEALRAVPHRGMSFEALRYLRPDAGLEDVPEPQVCVNYLGRFDAGDAEDGLLRGTAEPLGQDIGSDTRRGHLLDITAAVEDGRLRVEWEYSGELHDEPTVLALAERARGALLEITAHCAEHGGRTPSDFPLARLTQSEVDRLVGDGRDVEDVYPLTPMQAGMLFHSLANDTGEAGAYVTQTRVRLDGVDDPRLLGTAWQRVVDRTPILRTEFVWRGVGTPVQVVRRDVAVPVEYRAISAQDLTADLDPASAPLMRLVVEPAGPGAVDLLWTCHHLLLDGWSTSQVFADVLAEYAALATGRPAAGPARRPFRDYLAWLAEQDVAAAERHWREVLAGITERTPLPFDRAPVAAHRTETSAAVALSLPARDLERTAREHGLTVNTLVQGAWALLLARHSGERDVVFGTTVSGRPGDLPGVESIVGMFINTVPTRVRVEPGAALPEWLRALQEAQAESRRYDFLSLSQVRACGEVPAGEPLFDSLVAFENYPIDGEHADGPRVSAVESAETTNLAISVAAHVDDAVLHLELGYDPRLFDQAGAEALAGRFRRVVAAMATDLDRTVDELPVLSAAERERVLVEWNGSATPGTPVTITELFARQAARTPHAVAVTDGDRALTYAELDVLSNRLAHALLERGAGPERLVGLSLPRCADLVVAVLGVLKSGAGYLPLDPDYPAERIARTVADARPVTVVEGALPDLGGYPADPVAVEVRPEHPAYVIYTSGSTGVPKGVVIPHANVTRLFTATDHWFGFDSSAVWALFHSYAFDFSVWELWGPLLHGGRLVVVPHEVTRDPRALLALLAAERVTVLNQTPSAFYQLVAADEAEPGTDLALRHVVFGGEALDLSRLASWYRHHADDAPVLVNMYGITETTVHVTHVALDAETAASARGSLVGEPIPDLRTYVLDADLDPVPPGAPGELYVAGAGLARGYLNRPGLTASRFVADPFGPPGTRMYRSGDIVRWTSGGGLEYLGRGDQQVKIRGFRIELGEVEAVLAADPEVTQVAVVDREDEPGHRRLVAYVVGTVDTAAVRDRAARVLPAHMVPAAFVTLDRIPLTTNGKLDRRALPAPSATGTDDHLEPRTDAERAVAAVFAEVLGVERVGAEDNFFLLGGDSIIAIRVVSRLRDRLGVELSPLTLFTHSTVADLAAALGDRLAEPIPAVPDDGDHGGDTPLSFAQQRLWFLHQLDPTSTEYTVPLAVRLRGPLDLTALGGALTALVARHESLRTTCHEVDGRGMQRVHPPGEVALPVVDVAEADLAATLTAVAAEPFDLVAGPLLRARVFRLGPGDHVLALTAHHVVTDGWSAGIVAGDLAELYRAQVDGVPADLPELPVRYRDFAAWQRGRTEVLESQLRHWQQVLAGVPALDLPTDRPRPPVHTTPGAQVGFTVPAAVADALRAVARAQDGTLFMALVAACTALLHRFSGQDDVAVGTVASGREHPDLRRVVGFFVNTLVLRTPVDARRSLREHLGRVRETALAAFANQDVPFERVVDAVDPDRDASRTPLFQAMVVLQNAAERTEDFAGLHARDVDLPVVTASYDLTFEFHEGDDGSLAAVLTYNTDLFDAATAERFATGLDRVLGAAAADPDQPVGAIDVVTDEERRLVDSWHDAGPDVEPATLIELFRAQVARTPDAPALVAGDLVLGYADLAGWVDRFARVLAARGARPETVVALVLPRSVELIVAQLAVAAAGAAYLPVDPDYPADRKELMLADARPVLVVDDPAQVHPTDAPDVELAAAELANPAYVIYTSGSTGTPKGVVVTHRGLANFAFAEADRFAVRPGDRVLAFSSPSFDASVLELCLALPHGAAIVVPPPGPLLGEHLAEVLASCRVTHTLIPPVALATVPETDLPDLATLVVGGDACSAALVRQWAPGRRLVNAYGPTEATVVATWSQPLAPDQGAPPIGRPIWHTRALVLDADLRPVPVGVAGELYVAGVGLARGYLGRSGLTASRFLANPHGEPGERMYRTGDLVRWNRTGELEFLGRADDQVKVRGFRIELGEVEAALREHPDVADSVASVRPDAAGHKRLVGYVVPAGDRVPSGGELREFLGERLPEYLVPTGFAALDRLPMSPNGKVDRRALPEPDLTPAETEFVAPRTPVETTLARVWSDVLGVDRVGITDNFFALGGDSILSVQVVARARRHGLYLSTKDLFNARTIAELAEVVAVESGVEDRAEVTGAVPLTPIQHWFFSSGRTNPHHFNQAHHVELPGEPDPAALRAALDALLAHHDALRLRFHRDGDGWHQHNAGHRPADVLEMHELPGPEDPAVTELADALHAGFDLGAGPLLRAALFRFADGSPARLLLVAHHLVVDGVSWRLLVDDLDTAYHQVLRGEPVDLGAKTTSWQRWSTALTELVADGGLDAELDFWSAARDAGDLPTTDPAGGCGTDAVEVVLDAADTEALLRAAPTAYRTRVNDVLLAALAWALSRWTGRDRVAVTLEGHGREDVLDLDVSRTVGWFTTMFPVALTVPEQGRPGDWRTLVRAVRKQLRSLPRNGFGYGALRYLGSLADPGPLPGLSFNYLGQFDSRAEDEEQSLFGATLPAIGADQDPADRGEHLVDVVGEASDGRLSFAWYFRADRFDRAAVEAVAADFAEALRGMAEDVR</sequence>
<dbReference type="GO" id="GO:0031177">
    <property type="term" value="F:phosphopantetheine binding"/>
    <property type="evidence" value="ECO:0007669"/>
    <property type="project" value="InterPro"/>
</dbReference>
<feature type="domain" description="Carrier" evidence="8">
    <location>
        <begin position="978"/>
        <end position="1052"/>
    </location>
</feature>
<dbReference type="SUPFAM" id="SSF56801">
    <property type="entry name" value="Acetyl-CoA synthetase-like"/>
    <property type="match status" value="5"/>
</dbReference>
<dbReference type="InterPro" id="IPR010071">
    <property type="entry name" value="AA_adenyl_dom"/>
</dbReference>
<dbReference type="Pfam" id="PF00668">
    <property type="entry name" value="Condensation"/>
    <property type="match status" value="8"/>
</dbReference>
<dbReference type="Gene3D" id="3.30.559.30">
    <property type="entry name" value="Nonribosomal peptide synthetase, condensation domain"/>
    <property type="match status" value="8"/>
</dbReference>
<evidence type="ECO:0000256" key="1">
    <source>
        <dbReference type="ARBA" id="ARBA00001957"/>
    </source>
</evidence>
<dbReference type="InterPro" id="IPR000873">
    <property type="entry name" value="AMP-dep_synth/lig_dom"/>
</dbReference>
<feature type="domain" description="Carrier" evidence="8">
    <location>
        <begin position="5938"/>
        <end position="6012"/>
    </location>
</feature>
<comment type="cofactor">
    <cofactor evidence="1">
        <name>pantetheine 4'-phosphate</name>
        <dbReference type="ChEBI" id="CHEBI:47942"/>
    </cofactor>
</comment>
<dbReference type="InterPro" id="IPR045851">
    <property type="entry name" value="AMP-bd_C_sf"/>
</dbReference>
<accession>A0A1Q8CPE6</accession>
<dbReference type="Gene3D" id="1.10.1200.10">
    <property type="entry name" value="ACP-like"/>
    <property type="match status" value="5"/>
</dbReference>
<dbReference type="Proteomes" id="UP000185596">
    <property type="component" value="Unassembled WGS sequence"/>
</dbReference>
<feature type="compositionally biased region" description="Low complexity" evidence="7">
    <location>
        <begin position="29"/>
        <end position="40"/>
    </location>
</feature>
<dbReference type="PANTHER" id="PTHR45527:SF1">
    <property type="entry name" value="FATTY ACID SYNTHASE"/>
    <property type="match status" value="1"/>
</dbReference>
<dbReference type="EMBL" id="MSIE01000031">
    <property type="protein sequence ID" value="OLF16235.1"/>
    <property type="molecule type" value="Genomic_DNA"/>
</dbReference>
<feature type="domain" description="Carrier" evidence="8">
    <location>
        <begin position="4919"/>
        <end position="4994"/>
    </location>
</feature>
<evidence type="ECO:0000256" key="4">
    <source>
        <dbReference type="ARBA" id="ARBA00022553"/>
    </source>
</evidence>
<dbReference type="Pfam" id="PF00501">
    <property type="entry name" value="AMP-binding"/>
    <property type="match status" value="5"/>
</dbReference>
<dbReference type="InterPro" id="IPR036736">
    <property type="entry name" value="ACP-like_sf"/>
</dbReference>
<dbReference type="FunFam" id="3.40.50.980:FF:000002">
    <property type="entry name" value="Enterobactin synthetase component F"/>
    <property type="match status" value="1"/>
</dbReference>
<dbReference type="GO" id="GO:0043041">
    <property type="term" value="P:amino acid activation for nonribosomal peptide biosynthetic process"/>
    <property type="evidence" value="ECO:0007669"/>
    <property type="project" value="TreeGrafter"/>
</dbReference>
<dbReference type="GO" id="GO:0005737">
    <property type="term" value="C:cytoplasm"/>
    <property type="evidence" value="ECO:0007669"/>
    <property type="project" value="TreeGrafter"/>
</dbReference>
<dbReference type="FunFam" id="3.40.50.12780:FF:000012">
    <property type="entry name" value="Non-ribosomal peptide synthetase"/>
    <property type="match status" value="2"/>
</dbReference>
<dbReference type="SUPFAM" id="SSF52777">
    <property type="entry name" value="CoA-dependent acyltransferases"/>
    <property type="match status" value="16"/>
</dbReference>
<dbReference type="InterPro" id="IPR025110">
    <property type="entry name" value="AMP-bd_C"/>
</dbReference>
<dbReference type="InterPro" id="IPR010060">
    <property type="entry name" value="NRPS_synth"/>
</dbReference>
<dbReference type="InterPro" id="IPR023213">
    <property type="entry name" value="CAT-like_dom_sf"/>
</dbReference>
<dbReference type="CDD" id="cd19543">
    <property type="entry name" value="DCL_NRPS"/>
    <property type="match status" value="2"/>
</dbReference>
<keyword evidence="5" id="KW-0677">Repeat</keyword>
<keyword evidence="10" id="KW-1185">Reference proteome</keyword>
<dbReference type="Gene3D" id="3.40.50.12780">
    <property type="entry name" value="N-terminal domain of ligase-like"/>
    <property type="match status" value="4"/>
</dbReference>
<keyword evidence="3" id="KW-0596">Phosphopantetheine</keyword>
<feature type="region of interest" description="Disordered" evidence="7">
    <location>
        <begin position="4901"/>
        <end position="4920"/>
    </location>
</feature>
<dbReference type="SMART" id="SM01294">
    <property type="entry name" value="PKS_PP_betabranch"/>
    <property type="match status" value="1"/>
</dbReference>
<feature type="region of interest" description="Disordered" evidence="7">
    <location>
        <begin position="24"/>
        <end position="44"/>
    </location>
</feature>
<dbReference type="InterPro" id="IPR006162">
    <property type="entry name" value="Ppantetheine_attach_site"/>
</dbReference>
<feature type="domain" description="Carrier" evidence="8">
    <location>
        <begin position="2455"/>
        <end position="2530"/>
    </location>
</feature>
<dbReference type="GO" id="GO:0003824">
    <property type="term" value="F:catalytic activity"/>
    <property type="evidence" value="ECO:0007669"/>
    <property type="project" value="InterPro"/>
</dbReference>
<evidence type="ECO:0000256" key="3">
    <source>
        <dbReference type="ARBA" id="ARBA00022450"/>
    </source>
</evidence>
<dbReference type="InterPro" id="IPR001242">
    <property type="entry name" value="Condensation_dom"/>
</dbReference>
<dbReference type="FunFam" id="3.30.300.30:FF:000010">
    <property type="entry name" value="Enterobactin synthetase component F"/>
    <property type="match status" value="3"/>
</dbReference>
<dbReference type="CDD" id="cd17652">
    <property type="entry name" value="A_NRPS_CmdD_like"/>
    <property type="match status" value="1"/>
</dbReference>
<dbReference type="PANTHER" id="PTHR45527">
    <property type="entry name" value="NONRIBOSOMAL PEPTIDE SYNTHETASE"/>
    <property type="match status" value="1"/>
</dbReference>
<evidence type="ECO:0000313" key="9">
    <source>
        <dbReference type="EMBL" id="OLF16235.1"/>
    </source>
</evidence>
<evidence type="ECO:0000256" key="5">
    <source>
        <dbReference type="ARBA" id="ARBA00022737"/>
    </source>
</evidence>
<dbReference type="FunFam" id="1.10.1200.10:FF:000005">
    <property type="entry name" value="Nonribosomal peptide synthetase 1"/>
    <property type="match status" value="4"/>
</dbReference>
<comment type="caution">
    <text evidence="9">The sequence shown here is derived from an EMBL/GenBank/DDBJ whole genome shotgun (WGS) entry which is preliminary data.</text>
</comment>
<dbReference type="STRING" id="1912961.BU204_17865"/>
<evidence type="ECO:0000313" key="10">
    <source>
        <dbReference type="Proteomes" id="UP000185596"/>
    </source>
</evidence>
<dbReference type="Gene3D" id="3.30.559.10">
    <property type="entry name" value="Chloramphenicol acetyltransferase-like domain"/>
    <property type="match status" value="8"/>
</dbReference>
<dbReference type="GO" id="GO:0017000">
    <property type="term" value="P:antibiotic biosynthetic process"/>
    <property type="evidence" value="ECO:0007669"/>
    <property type="project" value="UniProtKB-KW"/>
</dbReference>
<dbReference type="Pfam" id="PF00550">
    <property type="entry name" value="PP-binding"/>
    <property type="match status" value="5"/>
</dbReference>
<name>A0A1Q8CPE6_9PSEU</name>
<evidence type="ECO:0000256" key="6">
    <source>
        <dbReference type="ARBA" id="ARBA00023194"/>
    </source>
</evidence>
<dbReference type="PROSITE" id="PS00455">
    <property type="entry name" value="AMP_BINDING"/>
    <property type="match status" value="5"/>
</dbReference>
<dbReference type="InterPro" id="IPR042099">
    <property type="entry name" value="ANL_N_sf"/>
</dbReference>
<gene>
    <name evidence="9" type="ORF">BU204_17865</name>
</gene>
<dbReference type="NCBIfam" id="TIGR01733">
    <property type="entry name" value="AA-adenyl-dom"/>
    <property type="match status" value="5"/>
</dbReference>
<feature type="domain" description="Carrier" evidence="8">
    <location>
        <begin position="3464"/>
        <end position="3538"/>
    </location>
</feature>
<organism evidence="9 10">
    <name type="scientific">Actinophytocola xanthii</name>
    <dbReference type="NCBI Taxonomy" id="1912961"/>
    <lineage>
        <taxon>Bacteria</taxon>
        <taxon>Bacillati</taxon>
        <taxon>Actinomycetota</taxon>
        <taxon>Actinomycetes</taxon>
        <taxon>Pseudonocardiales</taxon>
        <taxon>Pseudonocardiaceae</taxon>
    </lineage>
</organism>
<dbReference type="Pfam" id="PF13193">
    <property type="entry name" value="AMP-binding_C"/>
    <property type="match status" value="5"/>
</dbReference>
<keyword evidence="4" id="KW-0597">Phosphoprotein</keyword>
<dbReference type="SMART" id="SM00823">
    <property type="entry name" value="PKS_PP"/>
    <property type="match status" value="5"/>
</dbReference>
<dbReference type="CDD" id="cd19531">
    <property type="entry name" value="LCL_NRPS-like"/>
    <property type="match status" value="3"/>
</dbReference>
<dbReference type="SUPFAM" id="SSF47336">
    <property type="entry name" value="ACP-like"/>
    <property type="match status" value="5"/>
</dbReference>
<dbReference type="InterPro" id="IPR020806">
    <property type="entry name" value="PKS_PP-bd"/>
</dbReference>
<dbReference type="CDD" id="cd05930">
    <property type="entry name" value="A_NRPS"/>
    <property type="match status" value="3"/>
</dbReference>
<dbReference type="Gene3D" id="2.30.38.10">
    <property type="entry name" value="Luciferase, Domain 3"/>
    <property type="match status" value="1"/>
</dbReference>
<keyword evidence="6" id="KW-0045">Antibiotic biosynthesis</keyword>
<evidence type="ECO:0000256" key="2">
    <source>
        <dbReference type="ARBA" id="ARBA00006432"/>
    </source>
</evidence>
<dbReference type="OrthoDB" id="2472181at2"/>
<dbReference type="FunFam" id="2.30.38.10:FF:000001">
    <property type="entry name" value="Non-ribosomal peptide synthetase PvdI"/>
    <property type="match status" value="5"/>
</dbReference>
<dbReference type="GO" id="GO:0072330">
    <property type="term" value="P:monocarboxylic acid biosynthetic process"/>
    <property type="evidence" value="ECO:0007669"/>
    <property type="project" value="UniProtKB-ARBA"/>
</dbReference>
<dbReference type="CDD" id="cd17643">
    <property type="entry name" value="A_NRPS_Cytc1-like"/>
    <property type="match status" value="1"/>
</dbReference>
<reference evidence="9 10" key="1">
    <citation type="submission" date="2016-12" db="EMBL/GenBank/DDBJ databases">
        <title>The draft genome sequence of Actinophytocola sp. 11-183.</title>
        <authorList>
            <person name="Wang W."/>
            <person name="Yuan L."/>
        </authorList>
    </citation>
    <scope>NUCLEOTIDE SEQUENCE [LARGE SCALE GENOMIC DNA]</scope>
    <source>
        <strain evidence="9 10">11-183</strain>
    </source>
</reference>
<dbReference type="GO" id="GO:0044550">
    <property type="term" value="P:secondary metabolite biosynthetic process"/>
    <property type="evidence" value="ECO:0007669"/>
    <property type="project" value="UniProtKB-ARBA"/>
</dbReference>